<dbReference type="InterPro" id="IPR020603">
    <property type="entry name" value="MraZ_dom"/>
</dbReference>
<evidence type="ECO:0000256" key="4">
    <source>
        <dbReference type="ARBA" id="ARBA00023015"/>
    </source>
</evidence>
<dbReference type="InterPro" id="IPR035644">
    <property type="entry name" value="MraZ_C"/>
</dbReference>
<keyword evidence="3" id="KW-0677">Repeat</keyword>
<evidence type="ECO:0000313" key="9">
    <source>
        <dbReference type="EMBL" id="GGX60998.1"/>
    </source>
</evidence>
<dbReference type="CDD" id="cd16320">
    <property type="entry name" value="MraZ_N"/>
    <property type="match status" value="1"/>
</dbReference>
<evidence type="ECO:0000256" key="5">
    <source>
        <dbReference type="ARBA" id="ARBA00023125"/>
    </source>
</evidence>
<reference evidence="9 10" key="1">
    <citation type="journal article" date="2014" name="Int. J. Syst. Evol. Microbiol.">
        <title>Complete genome sequence of Corynebacterium casei LMG S-19264T (=DSM 44701T), isolated from a smear-ripened cheese.</title>
        <authorList>
            <consortium name="US DOE Joint Genome Institute (JGI-PGF)"/>
            <person name="Walter F."/>
            <person name="Albersmeier A."/>
            <person name="Kalinowski J."/>
            <person name="Ruckert C."/>
        </authorList>
    </citation>
    <scope>NUCLEOTIDE SEQUENCE [LARGE SCALE GENOMIC DNA]</scope>
    <source>
        <strain evidence="9 10">KCTC 23968</strain>
    </source>
</reference>
<protein>
    <recommendedName>
        <fullName evidence="1 7">Transcriptional regulator MraZ</fullName>
    </recommendedName>
</protein>
<evidence type="ECO:0000256" key="2">
    <source>
        <dbReference type="ARBA" id="ARBA00022490"/>
    </source>
</evidence>
<dbReference type="PANTHER" id="PTHR34701">
    <property type="entry name" value="TRANSCRIPTIONAL REGULATOR MRAZ"/>
    <property type="match status" value="1"/>
</dbReference>
<comment type="caution">
    <text evidence="9">The sequence shown here is derived from an EMBL/GenBank/DDBJ whole genome shotgun (WGS) entry which is preliminary data.</text>
</comment>
<evidence type="ECO:0000256" key="1">
    <source>
        <dbReference type="ARBA" id="ARBA00013860"/>
    </source>
</evidence>
<keyword evidence="6 7" id="KW-0804">Transcription</keyword>
<evidence type="ECO:0000256" key="6">
    <source>
        <dbReference type="ARBA" id="ARBA00023163"/>
    </source>
</evidence>
<evidence type="ECO:0000259" key="8">
    <source>
        <dbReference type="PROSITE" id="PS51740"/>
    </source>
</evidence>
<proteinExistence type="inferred from homology"/>
<keyword evidence="2 7" id="KW-0963">Cytoplasm</keyword>
<dbReference type="PANTHER" id="PTHR34701:SF1">
    <property type="entry name" value="TRANSCRIPTIONAL REGULATOR MRAZ"/>
    <property type="match status" value="1"/>
</dbReference>
<comment type="similarity">
    <text evidence="7">Belongs to the MraZ family.</text>
</comment>
<dbReference type="EMBL" id="BMYV01000001">
    <property type="protein sequence ID" value="GGX60998.1"/>
    <property type="molecule type" value="Genomic_DNA"/>
</dbReference>
<keyword evidence="4 7" id="KW-0805">Transcription regulation</keyword>
<dbReference type="GO" id="GO:2000143">
    <property type="term" value="P:negative regulation of DNA-templated transcription initiation"/>
    <property type="evidence" value="ECO:0007669"/>
    <property type="project" value="TreeGrafter"/>
</dbReference>
<dbReference type="InterPro" id="IPR007159">
    <property type="entry name" value="SpoVT-AbrB_dom"/>
</dbReference>
<dbReference type="HAMAP" id="MF_01008">
    <property type="entry name" value="MraZ"/>
    <property type="match status" value="1"/>
</dbReference>
<feature type="domain" description="SpoVT-AbrB" evidence="8">
    <location>
        <begin position="5"/>
        <end position="52"/>
    </location>
</feature>
<dbReference type="PROSITE" id="PS51740">
    <property type="entry name" value="SPOVT_ABRB"/>
    <property type="match status" value="2"/>
</dbReference>
<gene>
    <name evidence="7 9" type="primary">mraZ</name>
    <name evidence="9" type="ORF">GCM10011309_08540</name>
</gene>
<organism evidence="9 10">
    <name type="scientific">Litorimonas cladophorae</name>
    <dbReference type="NCBI Taxonomy" id="1220491"/>
    <lineage>
        <taxon>Bacteria</taxon>
        <taxon>Pseudomonadati</taxon>
        <taxon>Pseudomonadota</taxon>
        <taxon>Alphaproteobacteria</taxon>
        <taxon>Maricaulales</taxon>
        <taxon>Robiginitomaculaceae</taxon>
    </lineage>
</organism>
<dbReference type="InterPro" id="IPR038619">
    <property type="entry name" value="MraZ_sf"/>
</dbReference>
<keyword evidence="5 7" id="KW-0238">DNA-binding</keyword>
<dbReference type="AlphaFoldDB" id="A0A918KEW8"/>
<dbReference type="Gene3D" id="3.40.1550.20">
    <property type="entry name" value="Transcriptional regulator MraZ domain"/>
    <property type="match status" value="1"/>
</dbReference>
<dbReference type="InterPro" id="IPR037914">
    <property type="entry name" value="SpoVT-AbrB_sf"/>
</dbReference>
<sequence>MFVSSVTNNLDAKGRISVPANFRTQCASVGFEGIVLWPSLDGAYLEGGDQSILRHYQDMLDQMDMYDPGREALELVIFGESETLTFDSTGRVSLPAKFREYAGLDGKVTFVGRGRKFEIWDEGAHEARRTELKARALANRHRMKPV</sequence>
<accession>A0A918KEW8</accession>
<dbReference type="GO" id="GO:0000976">
    <property type="term" value="F:transcription cis-regulatory region binding"/>
    <property type="evidence" value="ECO:0007669"/>
    <property type="project" value="TreeGrafter"/>
</dbReference>
<name>A0A918KEW8_9PROT</name>
<dbReference type="InterPro" id="IPR003444">
    <property type="entry name" value="MraZ"/>
</dbReference>
<comment type="subcellular location">
    <subcellularLocation>
        <location evidence="7">Cytoplasm</location>
        <location evidence="7">Nucleoid</location>
    </subcellularLocation>
</comment>
<dbReference type="SUPFAM" id="SSF89447">
    <property type="entry name" value="AbrB/MazE/MraZ-like"/>
    <property type="match status" value="1"/>
</dbReference>
<evidence type="ECO:0000256" key="7">
    <source>
        <dbReference type="HAMAP-Rule" id="MF_01008"/>
    </source>
</evidence>
<dbReference type="GO" id="GO:0009295">
    <property type="term" value="C:nucleoid"/>
    <property type="evidence" value="ECO:0007669"/>
    <property type="project" value="UniProtKB-SubCell"/>
</dbReference>
<evidence type="ECO:0000256" key="3">
    <source>
        <dbReference type="ARBA" id="ARBA00022737"/>
    </source>
</evidence>
<dbReference type="GO" id="GO:0005737">
    <property type="term" value="C:cytoplasm"/>
    <property type="evidence" value="ECO:0007669"/>
    <property type="project" value="UniProtKB-UniRule"/>
</dbReference>
<evidence type="ECO:0000313" key="10">
    <source>
        <dbReference type="Proteomes" id="UP000600865"/>
    </source>
</evidence>
<comment type="subunit">
    <text evidence="7">Forms oligomers.</text>
</comment>
<dbReference type="InterPro" id="IPR035642">
    <property type="entry name" value="MraZ_N"/>
</dbReference>
<keyword evidence="10" id="KW-1185">Reference proteome</keyword>
<dbReference type="Proteomes" id="UP000600865">
    <property type="component" value="Unassembled WGS sequence"/>
</dbReference>
<dbReference type="Pfam" id="PF02381">
    <property type="entry name" value="MraZ"/>
    <property type="match status" value="1"/>
</dbReference>
<dbReference type="CDD" id="cd16321">
    <property type="entry name" value="MraZ_C"/>
    <property type="match status" value="1"/>
</dbReference>
<feature type="domain" description="SpoVT-AbrB" evidence="8">
    <location>
        <begin position="81"/>
        <end position="124"/>
    </location>
</feature>
<dbReference type="GO" id="GO:0003700">
    <property type="term" value="F:DNA-binding transcription factor activity"/>
    <property type="evidence" value="ECO:0007669"/>
    <property type="project" value="UniProtKB-UniRule"/>
</dbReference>
<dbReference type="RefSeq" id="WP_189581742.1">
    <property type="nucleotide sequence ID" value="NZ_BMYV01000001.1"/>
</dbReference>